<dbReference type="Proteomes" id="UP001050691">
    <property type="component" value="Unassembled WGS sequence"/>
</dbReference>
<dbReference type="PANTHER" id="PTHR15350">
    <property type="entry name" value="COP9 SIGNALOSOME COMPLEX SUBUNIT 7/DENDRITIC CELL PROTEIN GA17"/>
    <property type="match status" value="1"/>
</dbReference>
<protein>
    <recommendedName>
        <fullName evidence="4">PCI domain-containing protein</fullName>
    </recommendedName>
</protein>
<feature type="domain" description="PCI" evidence="4">
    <location>
        <begin position="1"/>
        <end position="159"/>
    </location>
</feature>
<evidence type="ECO:0000313" key="5">
    <source>
        <dbReference type="EMBL" id="GJJ09601.1"/>
    </source>
</evidence>
<dbReference type="PANTHER" id="PTHR15350:SF5">
    <property type="entry name" value="COP9 SIGNALOSOME COMPLEX SUBUNIT 7"/>
    <property type="match status" value="1"/>
</dbReference>
<dbReference type="PROSITE" id="PS50250">
    <property type="entry name" value="PCI"/>
    <property type="match status" value="1"/>
</dbReference>
<reference evidence="5" key="1">
    <citation type="submission" date="2021-10" db="EMBL/GenBank/DDBJ databases">
        <title>De novo Genome Assembly of Clathrus columnatus (Basidiomycota, Fungi) Using Illumina and Nanopore Sequence Data.</title>
        <authorList>
            <person name="Ogiso-Tanaka E."/>
            <person name="Itagaki H."/>
            <person name="Hosoya T."/>
            <person name="Hosaka K."/>
        </authorList>
    </citation>
    <scope>NUCLEOTIDE SEQUENCE</scope>
    <source>
        <strain evidence="5">MO-923</strain>
    </source>
</reference>
<name>A0AAV5A4M6_9AGAM</name>
<dbReference type="Pfam" id="PF22061">
    <property type="entry name" value="CSN7_HB_subdom"/>
    <property type="match status" value="1"/>
</dbReference>
<proteinExistence type="inferred from homology"/>
<dbReference type="InterPro" id="IPR045237">
    <property type="entry name" value="COPS7/eIF3m"/>
</dbReference>
<gene>
    <name evidence="5" type="ORF">Clacol_003824</name>
</gene>
<evidence type="ECO:0000259" key="4">
    <source>
        <dbReference type="PROSITE" id="PS50250"/>
    </source>
</evidence>
<keyword evidence="2" id="KW-0736">Signalosome</keyword>
<evidence type="ECO:0000256" key="2">
    <source>
        <dbReference type="ARBA" id="ARBA00022790"/>
    </source>
</evidence>
<keyword evidence="6" id="KW-1185">Reference proteome</keyword>
<evidence type="ECO:0000256" key="3">
    <source>
        <dbReference type="SAM" id="MobiDB-lite"/>
    </source>
</evidence>
<organism evidence="5 6">
    <name type="scientific">Clathrus columnatus</name>
    <dbReference type="NCBI Taxonomy" id="1419009"/>
    <lineage>
        <taxon>Eukaryota</taxon>
        <taxon>Fungi</taxon>
        <taxon>Dikarya</taxon>
        <taxon>Basidiomycota</taxon>
        <taxon>Agaricomycotina</taxon>
        <taxon>Agaricomycetes</taxon>
        <taxon>Phallomycetidae</taxon>
        <taxon>Phallales</taxon>
        <taxon>Clathraceae</taxon>
        <taxon>Clathrus</taxon>
    </lineage>
</organism>
<dbReference type="GO" id="GO:0008180">
    <property type="term" value="C:COP9 signalosome"/>
    <property type="evidence" value="ECO:0007669"/>
    <property type="project" value="UniProtKB-KW"/>
</dbReference>
<feature type="region of interest" description="Disordered" evidence="3">
    <location>
        <begin position="223"/>
        <end position="267"/>
    </location>
</feature>
<comment type="caution">
    <text evidence="5">The sequence shown here is derived from an EMBL/GenBank/DDBJ whole genome shotgun (WGS) entry which is preliminary data.</text>
</comment>
<dbReference type="SMART" id="SM00088">
    <property type="entry name" value="PINT"/>
    <property type="match status" value="1"/>
</dbReference>
<dbReference type="AlphaFoldDB" id="A0AAV5A4M6"/>
<dbReference type="Pfam" id="PF01399">
    <property type="entry name" value="PCI"/>
    <property type="match status" value="1"/>
</dbReference>
<comment type="similarity">
    <text evidence="1">Belongs to the CSN7/EIF3M family. CSN7 subfamily.</text>
</comment>
<dbReference type="InterPro" id="IPR000717">
    <property type="entry name" value="PCI_dom"/>
</dbReference>
<evidence type="ECO:0000313" key="6">
    <source>
        <dbReference type="Proteomes" id="UP001050691"/>
    </source>
</evidence>
<evidence type="ECO:0000256" key="1">
    <source>
        <dbReference type="ARBA" id="ARBA00008482"/>
    </source>
</evidence>
<dbReference type="EMBL" id="BPWL01000004">
    <property type="protein sequence ID" value="GJJ09601.1"/>
    <property type="molecule type" value="Genomic_DNA"/>
</dbReference>
<accession>A0AAV5A4M6</accession>
<sequence length="267" mass="29696">MLYLPDPSARLEPFLLMSKSAKGAAAAKLVQDATTAPGVFVFAELAEISSVKELQSNPQYVSSYRLLQLFSYMTYEDYKQNKDLYPPLNVAQVNKLKHLSLVTYAMHKRILPYAFLQTALDLPSIRELEDVIIEATYAGAIRGKLDQQKQEFQVEWIMGRDLAPGALEELLKGLQDWSNTTSALLTRLDNAIIYIQSSETTRTSAIDNHNNMQQKALAEAMQGMKSGRTGGVPPPSGPKKNNVIPSSLVDEDRMDVDEVTAEAKKKK</sequence>